<dbReference type="PANTHER" id="PTHR34724">
    <property type="entry name" value="OS12G0596101 PROTEIN"/>
    <property type="match status" value="1"/>
</dbReference>
<keyword evidence="2" id="KW-1185">Reference proteome</keyword>
<evidence type="ECO:0000313" key="2">
    <source>
        <dbReference type="Proteomes" id="UP001158986"/>
    </source>
</evidence>
<dbReference type="EMBL" id="CAKLCB010000063">
    <property type="protein sequence ID" value="CAH0514255.1"/>
    <property type="molecule type" value="Genomic_DNA"/>
</dbReference>
<gene>
    <name evidence="1" type="ORF">PBS001_LOCUS1017</name>
</gene>
<protein>
    <submittedName>
        <fullName evidence="1">Uncharacterized protein</fullName>
    </submittedName>
</protein>
<reference evidence="1 2" key="1">
    <citation type="submission" date="2021-11" db="EMBL/GenBank/DDBJ databases">
        <authorList>
            <person name="Islam A."/>
            <person name="Islam S."/>
            <person name="Flora M.S."/>
            <person name="Rahman M."/>
            <person name="Ziaur R.M."/>
            <person name="Epstein J.H."/>
            <person name="Hassan M."/>
            <person name="Klassen M."/>
            <person name="Woodard K."/>
            <person name="Webb A."/>
            <person name="Webby R.J."/>
            <person name="El Zowalaty M.E."/>
        </authorList>
    </citation>
    <scope>NUCLEOTIDE SEQUENCE [LARGE SCALE GENOMIC DNA]</scope>
    <source>
        <strain evidence="1">Pbs1</strain>
    </source>
</reference>
<evidence type="ECO:0000313" key="1">
    <source>
        <dbReference type="EMBL" id="CAH0514255.1"/>
    </source>
</evidence>
<sequence>MFKGILVEWTLVKKRKEKPISTIVMCMKVECTTCHKVTWKGCGMHIDAALIGVKEEDRCLNWKTGKH</sequence>
<name>A0ABN8CMZ5_9STRA</name>
<comment type="caution">
    <text evidence="1">The sequence shown here is derived from an EMBL/GenBank/DDBJ whole genome shotgun (WGS) entry which is preliminary data.</text>
</comment>
<proteinExistence type="predicted"/>
<organism evidence="1 2">
    <name type="scientific">Peronospora belbahrii</name>
    <dbReference type="NCBI Taxonomy" id="622444"/>
    <lineage>
        <taxon>Eukaryota</taxon>
        <taxon>Sar</taxon>
        <taxon>Stramenopiles</taxon>
        <taxon>Oomycota</taxon>
        <taxon>Peronosporomycetes</taxon>
        <taxon>Peronosporales</taxon>
        <taxon>Peronosporaceae</taxon>
        <taxon>Peronospora</taxon>
    </lineage>
</organism>
<accession>A0ABN8CMZ5</accession>
<dbReference type="PANTHER" id="PTHR34724:SF2">
    <property type="entry name" value="OS12G0596101 PROTEIN"/>
    <property type="match status" value="1"/>
</dbReference>
<dbReference type="Proteomes" id="UP001158986">
    <property type="component" value="Unassembled WGS sequence"/>
</dbReference>